<evidence type="ECO:0000313" key="4">
    <source>
        <dbReference type="Proteomes" id="UP000799429"/>
    </source>
</evidence>
<keyword evidence="1" id="KW-0472">Membrane</keyword>
<dbReference type="AlphaFoldDB" id="A0A9P4SDM4"/>
<dbReference type="PANTHER" id="PTHR12277">
    <property type="entry name" value="ALPHA/BETA HYDROLASE DOMAIN-CONTAINING PROTEIN"/>
    <property type="match status" value="1"/>
</dbReference>
<feature type="domain" description="AB hydrolase-1" evidence="2">
    <location>
        <begin position="125"/>
        <end position="291"/>
    </location>
</feature>
<keyword evidence="1" id="KW-0812">Transmembrane</keyword>
<sequence length="397" mass="44380">MPSVSAVLGPLFGTIAAGAGLYFIFITLLTIPSLQDHVIYLHRIILTWFQDINVPEQWGFLRNQVTPFQLSTPDGETLHTWHILPLETYRKNQKELRNEPVGLCHNLEERLAFRLLKDDPDARLVLYLHGAAGTLGSGWRPQSYRAISAAAAYVHILAIDYRGFGSSTGWPSEAGLLTDALTLANFAMNTAGIPPERTVIFAQSLGTAVSISLAHHLATQSPPTLFAGMVLVAPFADVELLTETYKVAGTIPLLSPIAYFPKALRFFNRFIISKWPSKDKLAAFIRYCEHLKLAERETKYDITLIHAEDDYDIPWVHSEVVFWHAVNATRDPEAALSFDQLENEKEQRRVMLGAGGWEVEWKARAGVVREQIVKHGLHDRIMSYPVVSLAIASAFHS</sequence>
<evidence type="ECO:0000259" key="2">
    <source>
        <dbReference type="Pfam" id="PF12697"/>
    </source>
</evidence>
<comment type="caution">
    <text evidence="3">The sequence shown here is derived from an EMBL/GenBank/DDBJ whole genome shotgun (WGS) entry which is preliminary data.</text>
</comment>
<keyword evidence="4" id="KW-1185">Reference proteome</keyword>
<protein>
    <submittedName>
        <fullName evidence="3">Alpha/beta-hydrolase</fullName>
    </submittedName>
</protein>
<dbReference type="OrthoDB" id="446723at2759"/>
<dbReference type="EMBL" id="MU006094">
    <property type="protein sequence ID" value="KAF2839887.1"/>
    <property type="molecule type" value="Genomic_DNA"/>
</dbReference>
<evidence type="ECO:0000313" key="3">
    <source>
        <dbReference type="EMBL" id="KAF2839887.1"/>
    </source>
</evidence>
<dbReference type="InterPro" id="IPR029058">
    <property type="entry name" value="AB_hydrolase_fold"/>
</dbReference>
<dbReference type="Proteomes" id="UP000799429">
    <property type="component" value="Unassembled WGS sequence"/>
</dbReference>
<reference evidence="3" key="1">
    <citation type="journal article" date="2020" name="Stud. Mycol.">
        <title>101 Dothideomycetes genomes: a test case for predicting lifestyles and emergence of pathogens.</title>
        <authorList>
            <person name="Haridas S."/>
            <person name="Albert R."/>
            <person name="Binder M."/>
            <person name="Bloem J."/>
            <person name="Labutti K."/>
            <person name="Salamov A."/>
            <person name="Andreopoulos B."/>
            <person name="Baker S."/>
            <person name="Barry K."/>
            <person name="Bills G."/>
            <person name="Bluhm B."/>
            <person name="Cannon C."/>
            <person name="Castanera R."/>
            <person name="Culley D."/>
            <person name="Daum C."/>
            <person name="Ezra D."/>
            <person name="Gonzalez J."/>
            <person name="Henrissat B."/>
            <person name="Kuo A."/>
            <person name="Liang C."/>
            <person name="Lipzen A."/>
            <person name="Lutzoni F."/>
            <person name="Magnuson J."/>
            <person name="Mondo S."/>
            <person name="Nolan M."/>
            <person name="Ohm R."/>
            <person name="Pangilinan J."/>
            <person name="Park H.-J."/>
            <person name="Ramirez L."/>
            <person name="Alfaro M."/>
            <person name="Sun H."/>
            <person name="Tritt A."/>
            <person name="Yoshinaga Y."/>
            <person name="Zwiers L.-H."/>
            <person name="Turgeon B."/>
            <person name="Goodwin S."/>
            <person name="Spatafora J."/>
            <person name="Crous P."/>
            <person name="Grigoriev I."/>
        </authorList>
    </citation>
    <scope>NUCLEOTIDE SEQUENCE</scope>
    <source>
        <strain evidence="3">CBS 101060</strain>
    </source>
</reference>
<dbReference type="Gene3D" id="3.40.50.1820">
    <property type="entry name" value="alpha/beta hydrolase"/>
    <property type="match status" value="1"/>
</dbReference>
<dbReference type="PANTHER" id="PTHR12277:SF81">
    <property type="entry name" value="PROTEIN ABHD13"/>
    <property type="match status" value="1"/>
</dbReference>
<accession>A0A9P4SDM4</accession>
<name>A0A9P4SDM4_9PEZI</name>
<dbReference type="Pfam" id="PF12697">
    <property type="entry name" value="Abhydrolase_6"/>
    <property type="match status" value="1"/>
</dbReference>
<dbReference type="InterPro" id="IPR000073">
    <property type="entry name" value="AB_hydrolase_1"/>
</dbReference>
<evidence type="ECO:0000256" key="1">
    <source>
        <dbReference type="SAM" id="Phobius"/>
    </source>
</evidence>
<dbReference type="SUPFAM" id="SSF53474">
    <property type="entry name" value="alpha/beta-Hydrolases"/>
    <property type="match status" value="1"/>
</dbReference>
<organism evidence="3 4">
    <name type="scientific">Patellaria atrata CBS 101060</name>
    <dbReference type="NCBI Taxonomy" id="1346257"/>
    <lineage>
        <taxon>Eukaryota</taxon>
        <taxon>Fungi</taxon>
        <taxon>Dikarya</taxon>
        <taxon>Ascomycota</taxon>
        <taxon>Pezizomycotina</taxon>
        <taxon>Dothideomycetes</taxon>
        <taxon>Dothideomycetes incertae sedis</taxon>
        <taxon>Patellariales</taxon>
        <taxon>Patellariaceae</taxon>
        <taxon>Patellaria</taxon>
    </lineage>
</organism>
<feature type="transmembrane region" description="Helical" evidence="1">
    <location>
        <begin position="12"/>
        <end position="34"/>
    </location>
</feature>
<proteinExistence type="predicted"/>
<gene>
    <name evidence="3" type="ORF">M501DRAFT_743491</name>
</gene>
<keyword evidence="1" id="KW-1133">Transmembrane helix</keyword>